<keyword evidence="3" id="KW-0812">Transmembrane</keyword>
<keyword evidence="3" id="KW-0472">Membrane</keyword>
<name>A0A6J5MB16_9CAUD</name>
<keyword evidence="1" id="KW-0175">Coiled coil</keyword>
<organism evidence="4">
    <name type="scientific">uncultured Caudovirales phage</name>
    <dbReference type="NCBI Taxonomy" id="2100421"/>
    <lineage>
        <taxon>Viruses</taxon>
        <taxon>Duplodnaviria</taxon>
        <taxon>Heunggongvirae</taxon>
        <taxon>Uroviricota</taxon>
        <taxon>Caudoviricetes</taxon>
        <taxon>Peduoviridae</taxon>
        <taxon>Maltschvirus</taxon>
        <taxon>Maltschvirus maltsch</taxon>
    </lineage>
</organism>
<sequence length="324" mass="36579">MKLLKLLLGISAFLIASCAAYFSVTGLGVLFSGASAAVMVMASSLEFAKLVAASYLKQKWEEIKGFNKIYLTFSVGVLMFITSLGIFGYLSNAFQQQNLKLQQIDREIGVWKEKIDQDTIQISQLTRQITELNQNQGKIIDGGKVNNRVLKSVDKRDEQIGKLQDKISVLQDSIVKFNEKINEIRNNNIGVEREVGGFRFVAEAFDWELNTVVKFFIILIVLVFDPLAIALIIAFNGLFNDTKRGNSKSAKTYEIYGEAYPNISEKTDKNSTNGSGEGESIPNIEEPRPLAYYEDPNFDWSDDTKWIGDKRARVYYENYVRPNL</sequence>
<evidence type="ECO:0008006" key="5">
    <source>
        <dbReference type="Google" id="ProtNLM"/>
    </source>
</evidence>
<reference evidence="4" key="1">
    <citation type="submission" date="2020-04" db="EMBL/GenBank/DDBJ databases">
        <authorList>
            <person name="Chiriac C."/>
            <person name="Salcher M."/>
            <person name="Ghai R."/>
            <person name="Kavagutti S V."/>
        </authorList>
    </citation>
    <scope>NUCLEOTIDE SEQUENCE</scope>
</reference>
<evidence type="ECO:0000256" key="1">
    <source>
        <dbReference type="SAM" id="Coils"/>
    </source>
</evidence>
<keyword evidence="3" id="KW-1133">Transmembrane helix</keyword>
<evidence type="ECO:0000256" key="2">
    <source>
        <dbReference type="SAM" id="MobiDB-lite"/>
    </source>
</evidence>
<dbReference type="PROSITE" id="PS51257">
    <property type="entry name" value="PROKAR_LIPOPROTEIN"/>
    <property type="match status" value="1"/>
</dbReference>
<proteinExistence type="predicted"/>
<feature type="coiled-coil region" evidence="1">
    <location>
        <begin position="167"/>
        <end position="194"/>
    </location>
</feature>
<feature type="transmembrane region" description="Helical" evidence="3">
    <location>
        <begin position="28"/>
        <end position="48"/>
    </location>
</feature>
<gene>
    <name evidence="4" type="ORF">UFOVP449_57</name>
</gene>
<feature type="transmembrane region" description="Helical" evidence="3">
    <location>
        <begin position="215"/>
        <end position="239"/>
    </location>
</feature>
<feature type="transmembrane region" description="Helical" evidence="3">
    <location>
        <begin position="69"/>
        <end position="90"/>
    </location>
</feature>
<dbReference type="EMBL" id="LR796420">
    <property type="protein sequence ID" value="CAB4142553.1"/>
    <property type="molecule type" value="Genomic_DNA"/>
</dbReference>
<protein>
    <recommendedName>
        <fullName evidence="5">DUF4407 domain-containing protein</fullName>
    </recommendedName>
</protein>
<feature type="region of interest" description="Disordered" evidence="2">
    <location>
        <begin position="264"/>
        <end position="286"/>
    </location>
</feature>
<evidence type="ECO:0000313" key="4">
    <source>
        <dbReference type="EMBL" id="CAB4142553.1"/>
    </source>
</evidence>
<evidence type="ECO:0000256" key="3">
    <source>
        <dbReference type="SAM" id="Phobius"/>
    </source>
</evidence>
<accession>A0A6J5MB16</accession>